<evidence type="ECO:0000313" key="2">
    <source>
        <dbReference type="Proteomes" id="UP001261666"/>
    </source>
</evidence>
<protein>
    <submittedName>
        <fullName evidence="1">Uncharacterized protein</fullName>
    </submittedName>
</protein>
<comment type="caution">
    <text evidence="1">The sequence shown here is derived from an EMBL/GenBank/DDBJ whole genome shotgun (WGS) entry which is preliminary data.</text>
</comment>
<dbReference type="Proteomes" id="UP001261666">
    <property type="component" value="Unassembled WGS sequence"/>
</dbReference>
<organism evidence="1 2">
    <name type="scientific">Nocardioides zeae</name>
    <dbReference type="NCBI Taxonomy" id="1457234"/>
    <lineage>
        <taxon>Bacteria</taxon>
        <taxon>Bacillati</taxon>
        <taxon>Actinomycetota</taxon>
        <taxon>Actinomycetes</taxon>
        <taxon>Propionibacteriales</taxon>
        <taxon>Nocardioidaceae</taxon>
        <taxon>Nocardioides</taxon>
    </lineage>
</organism>
<gene>
    <name evidence="1" type="ORF">QE364_001449</name>
</gene>
<proteinExistence type="predicted"/>
<accession>A0ACC6IGF4</accession>
<dbReference type="EMBL" id="JAVIZJ010000003">
    <property type="protein sequence ID" value="MDR6209749.1"/>
    <property type="molecule type" value="Genomic_DNA"/>
</dbReference>
<name>A0ACC6IGF4_9ACTN</name>
<reference evidence="1" key="1">
    <citation type="submission" date="2023-08" db="EMBL/GenBank/DDBJ databases">
        <title>Functional and genomic diversity of the sorghum phyllosphere microbiome.</title>
        <authorList>
            <person name="Shade A."/>
        </authorList>
    </citation>
    <scope>NUCLEOTIDE SEQUENCE</scope>
    <source>
        <strain evidence="1">SORGH_AS_0885</strain>
    </source>
</reference>
<sequence>MPFLAATPPPPYTAVVFTSVRAAGGPGDDEA</sequence>
<keyword evidence="2" id="KW-1185">Reference proteome</keyword>
<evidence type="ECO:0000313" key="1">
    <source>
        <dbReference type="EMBL" id="MDR6209749.1"/>
    </source>
</evidence>